<gene>
    <name evidence="1" type="ORF">GCM10010909_12520</name>
</gene>
<dbReference type="Proteomes" id="UP001156641">
    <property type="component" value="Unassembled WGS sequence"/>
</dbReference>
<comment type="caution">
    <text evidence="1">The sequence shown here is derived from an EMBL/GenBank/DDBJ whole genome shotgun (WGS) entry which is preliminary data.</text>
</comment>
<name>A0ABQ6A4H1_9PROT</name>
<sequence>MLDFTEADVAAWFTPIRPPTRQNNWPPAIRALERGPNVAPLLHELGAVLSELGTQDPSILPKVLLGDPVPHDLQTVAAQLGAARLLRLVDWLSATLPGAPQLLAQLSQGRTANAQAINSALRALTARDTLTRMFSPDRVAWLQSCAEAATNPQENA</sequence>
<protein>
    <submittedName>
        <fullName evidence="1">Uncharacterized protein</fullName>
    </submittedName>
</protein>
<proteinExistence type="predicted"/>
<reference evidence="2" key="1">
    <citation type="journal article" date="2019" name="Int. J. Syst. Evol. Microbiol.">
        <title>The Global Catalogue of Microorganisms (GCM) 10K type strain sequencing project: providing services to taxonomists for standard genome sequencing and annotation.</title>
        <authorList>
            <consortium name="The Broad Institute Genomics Platform"/>
            <consortium name="The Broad Institute Genome Sequencing Center for Infectious Disease"/>
            <person name="Wu L."/>
            <person name="Ma J."/>
        </authorList>
    </citation>
    <scope>NUCLEOTIDE SEQUENCE [LARGE SCALE GENOMIC DNA]</scope>
    <source>
        <strain evidence="2">NBRC 112502</strain>
    </source>
</reference>
<dbReference type="RefSeq" id="WP_284257271.1">
    <property type="nucleotide sequence ID" value="NZ_BSOS01000026.1"/>
</dbReference>
<evidence type="ECO:0000313" key="1">
    <source>
        <dbReference type="EMBL" id="GLR66572.1"/>
    </source>
</evidence>
<dbReference type="EMBL" id="BSOS01000026">
    <property type="protein sequence ID" value="GLR66572.1"/>
    <property type="molecule type" value="Genomic_DNA"/>
</dbReference>
<accession>A0ABQ6A4H1</accession>
<organism evidence="1 2">
    <name type="scientific">Acidocella aquatica</name>
    <dbReference type="NCBI Taxonomy" id="1922313"/>
    <lineage>
        <taxon>Bacteria</taxon>
        <taxon>Pseudomonadati</taxon>
        <taxon>Pseudomonadota</taxon>
        <taxon>Alphaproteobacteria</taxon>
        <taxon>Acetobacterales</taxon>
        <taxon>Acidocellaceae</taxon>
        <taxon>Acidocella</taxon>
    </lineage>
</organism>
<keyword evidence="2" id="KW-1185">Reference proteome</keyword>
<evidence type="ECO:0000313" key="2">
    <source>
        <dbReference type="Proteomes" id="UP001156641"/>
    </source>
</evidence>